<feature type="transmembrane region" description="Helical" evidence="2">
    <location>
        <begin position="89"/>
        <end position="109"/>
    </location>
</feature>
<evidence type="ECO:0000256" key="1">
    <source>
        <dbReference type="SAM" id="MobiDB-lite"/>
    </source>
</evidence>
<protein>
    <recommendedName>
        <fullName evidence="4">Helix-hairpin-helix motif-containing protein</fullName>
    </recommendedName>
</protein>
<comment type="caution">
    <text evidence="3">The sequence shown here is derived from an EMBL/GenBank/DDBJ whole genome shotgun (WGS) entry which is preliminary data.</text>
</comment>
<feature type="compositionally biased region" description="Pro residues" evidence="1">
    <location>
        <begin position="8"/>
        <end position="18"/>
    </location>
</feature>
<name>A0ABQ3WB71_9ACTN</name>
<organism evidence="3">
    <name type="scientific">Actinoplanes campanulatus</name>
    <dbReference type="NCBI Taxonomy" id="113559"/>
    <lineage>
        <taxon>Bacteria</taxon>
        <taxon>Bacillati</taxon>
        <taxon>Actinomycetota</taxon>
        <taxon>Actinomycetes</taxon>
        <taxon>Micromonosporales</taxon>
        <taxon>Micromonosporaceae</taxon>
        <taxon>Actinoplanes</taxon>
    </lineage>
</organism>
<feature type="region of interest" description="Disordered" evidence="1">
    <location>
        <begin position="150"/>
        <end position="173"/>
    </location>
</feature>
<keyword evidence="2" id="KW-0812">Transmembrane</keyword>
<reference evidence="3" key="1">
    <citation type="submission" date="2021-01" db="EMBL/GenBank/DDBJ databases">
        <title>Whole genome shotgun sequence of Actinoplanes capillaceus NBRC 16408.</title>
        <authorList>
            <person name="Komaki H."/>
            <person name="Tamura T."/>
        </authorList>
    </citation>
    <scope>NUCLEOTIDE SEQUENCE [LARGE SCALE GENOMIC DNA]</scope>
    <source>
        <strain evidence="3">NBRC 16408</strain>
    </source>
</reference>
<feature type="transmembrane region" description="Helical" evidence="2">
    <location>
        <begin position="58"/>
        <end position="77"/>
    </location>
</feature>
<feature type="transmembrane region" description="Helical" evidence="2">
    <location>
        <begin position="31"/>
        <end position="51"/>
    </location>
</feature>
<sequence length="256" mass="27143">MTWTPPDQGFPPPPPKPQGPARLSWRLGHSAWVLLPILSCGCLSGAGFLYVGIRARRLNWSIAGVVYSLLSISAGIWGSSVPPEALASYLAFILALIVWLASIVHALVINNQWLRWRAGYQPWYAQQPAAPWAGAPAPAPLPPEVQGLVPPPQQYYGAQPPADAAPPPTPPDVPLDVNSATVEQLAALPGVGPERAAHAVSARDSRGGFVSLTEFAAAASLAPHEFVAVRGRLTCAPPPVTPQQDHDQPFGRIVDV</sequence>
<feature type="region of interest" description="Disordered" evidence="1">
    <location>
        <begin position="1"/>
        <end position="20"/>
    </location>
</feature>
<feature type="compositionally biased region" description="Pro residues" evidence="1">
    <location>
        <begin position="163"/>
        <end position="173"/>
    </location>
</feature>
<dbReference type="InterPro" id="IPR010994">
    <property type="entry name" value="RuvA_2-like"/>
</dbReference>
<keyword evidence="2" id="KW-0472">Membrane</keyword>
<dbReference type="EMBL" id="BOMF01000018">
    <property type="protein sequence ID" value="GID43839.1"/>
    <property type="molecule type" value="Genomic_DNA"/>
</dbReference>
<dbReference type="Pfam" id="PF12836">
    <property type="entry name" value="HHH_3"/>
    <property type="match status" value="1"/>
</dbReference>
<keyword evidence="2" id="KW-1133">Transmembrane helix</keyword>
<dbReference type="Gene3D" id="1.10.150.320">
    <property type="entry name" value="Photosystem II 12 kDa extrinsic protein"/>
    <property type="match status" value="1"/>
</dbReference>
<accession>A0ABQ3WB71</accession>
<evidence type="ECO:0000256" key="2">
    <source>
        <dbReference type="SAM" id="Phobius"/>
    </source>
</evidence>
<gene>
    <name evidence="3" type="ORF">Aca07nite_11140</name>
</gene>
<proteinExistence type="predicted"/>
<evidence type="ECO:0008006" key="4">
    <source>
        <dbReference type="Google" id="ProtNLM"/>
    </source>
</evidence>
<dbReference type="SUPFAM" id="SSF47781">
    <property type="entry name" value="RuvA domain 2-like"/>
    <property type="match status" value="1"/>
</dbReference>
<evidence type="ECO:0000313" key="3">
    <source>
        <dbReference type="EMBL" id="GID43839.1"/>
    </source>
</evidence>